<evidence type="ECO:0000256" key="4">
    <source>
        <dbReference type="PROSITE-ProRule" id="PRU00433"/>
    </source>
</evidence>
<keyword evidence="2 4" id="KW-0479">Metal-binding</keyword>
<feature type="domain" description="Cytochrome c" evidence="7">
    <location>
        <begin position="136"/>
        <end position="228"/>
    </location>
</feature>
<dbReference type="Pfam" id="PF07635">
    <property type="entry name" value="PSCyt1"/>
    <property type="match status" value="2"/>
</dbReference>
<dbReference type="PROSITE" id="PS51007">
    <property type="entry name" value="CYTC"/>
    <property type="match status" value="2"/>
</dbReference>
<evidence type="ECO:0000313" key="8">
    <source>
        <dbReference type="EMBL" id="SKA92352.1"/>
    </source>
</evidence>
<feature type="domain" description="Cytochrome c" evidence="7">
    <location>
        <begin position="21"/>
        <end position="121"/>
    </location>
</feature>
<dbReference type="GO" id="GO:0046872">
    <property type="term" value="F:metal ion binding"/>
    <property type="evidence" value="ECO:0007669"/>
    <property type="project" value="UniProtKB-KW"/>
</dbReference>
<organism evidence="8 9">
    <name type="scientific">Prosthecobacter debontii</name>
    <dbReference type="NCBI Taxonomy" id="48467"/>
    <lineage>
        <taxon>Bacteria</taxon>
        <taxon>Pseudomonadati</taxon>
        <taxon>Verrucomicrobiota</taxon>
        <taxon>Verrucomicrobiia</taxon>
        <taxon>Verrucomicrobiales</taxon>
        <taxon>Verrucomicrobiaceae</taxon>
        <taxon>Prosthecobacter</taxon>
    </lineage>
</organism>
<feature type="signal peptide" evidence="6">
    <location>
        <begin position="1"/>
        <end position="23"/>
    </location>
</feature>
<dbReference type="SUPFAM" id="SSF46626">
    <property type="entry name" value="Cytochrome c"/>
    <property type="match status" value="1"/>
</dbReference>
<dbReference type="Proteomes" id="UP000190774">
    <property type="component" value="Unassembled WGS sequence"/>
</dbReference>
<dbReference type="RefSeq" id="WP_078813065.1">
    <property type="nucleotide sequence ID" value="NZ_FUYE01000005.1"/>
</dbReference>
<evidence type="ECO:0000256" key="1">
    <source>
        <dbReference type="ARBA" id="ARBA00022617"/>
    </source>
</evidence>
<dbReference type="InterPro" id="IPR016187">
    <property type="entry name" value="CTDL_fold"/>
</dbReference>
<evidence type="ECO:0000313" key="9">
    <source>
        <dbReference type="Proteomes" id="UP000190774"/>
    </source>
</evidence>
<evidence type="ECO:0000256" key="3">
    <source>
        <dbReference type="ARBA" id="ARBA00023004"/>
    </source>
</evidence>
<evidence type="ECO:0000256" key="6">
    <source>
        <dbReference type="SAM" id="SignalP"/>
    </source>
</evidence>
<gene>
    <name evidence="8" type="ORF">SAMN02745166_01884</name>
</gene>
<evidence type="ECO:0000256" key="5">
    <source>
        <dbReference type="SAM" id="MobiDB-lite"/>
    </source>
</evidence>
<dbReference type="AlphaFoldDB" id="A0A1T4XS12"/>
<feature type="chain" id="PRO_5013092140" evidence="6">
    <location>
        <begin position="24"/>
        <end position="584"/>
    </location>
</feature>
<dbReference type="STRING" id="48467.SAMN02745166_01884"/>
<keyword evidence="6" id="KW-0732">Signal</keyword>
<proteinExistence type="predicted"/>
<dbReference type="GO" id="GO:0120147">
    <property type="term" value="F:formylglycine-generating oxidase activity"/>
    <property type="evidence" value="ECO:0007669"/>
    <property type="project" value="TreeGrafter"/>
</dbReference>
<dbReference type="SUPFAM" id="SSF56436">
    <property type="entry name" value="C-type lectin-like"/>
    <property type="match status" value="1"/>
</dbReference>
<feature type="compositionally biased region" description="Basic and acidic residues" evidence="5">
    <location>
        <begin position="347"/>
        <end position="363"/>
    </location>
</feature>
<evidence type="ECO:0000259" key="7">
    <source>
        <dbReference type="PROSITE" id="PS51007"/>
    </source>
</evidence>
<dbReference type="Gene3D" id="3.90.1580.10">
    <property type="entry name" value="paralog of FGE (formylglycine-generating enzyme)"/>
    <property type="match status" value="1"/>
</dbReference>
<dbReference type="PANTHER" id="PTHR23150:SF19">
    <property type="entry name" value="FORMYLGLYCINE-GENERATING ENZYME"/>
    <property type="match status" value="1"/>
</dbReference>
<dbReference type="InterPro" id="IPR036909">
    <property type="entry name" value="Cyt_c-like_dom_sf"/>
</dbReference>
<dbReference type="InterPro" id="IPR009056">
    <property type="entry name" value="Cyt_c-like_dom"/>
</dbReference>
<keyword evidence="9" id="KW-1185">Reference proteome</keyword>
<keyword evidence="3 4" id="KW-0408">Iron</keyword>
<evidence type="ECO:0000256" key="2">
    <source>
        <dbReference type="ARBA" id="ARBA00022723"/>
    </source>
</evidence>
<reference evidence="9" key="1">
    <citation type="submission" date="2017-02" db="EMBL/GenBank/DDBJ databases">
        <authorList>
            <person name="Varghese N."/>
            <person name="Submissions S."/>
        </authorList>
    </citation>
    <scope>NUCLEOTIDE SEQUENCE [LARGE SCALE GENOMIC DNA]</scope>
    <source>
        <strain evidence="9">ATCC 700200</strain>
    </source>
</reference>
<name>A0A1T4XS12_9BACT</name>
<dbReference type="EMBL" id="FUYE01000005">
    <property type="protein sequence ID" value="SKA92352.1"/>
    <property type="molecule type" value="Genomic_DNA"/>
</dbReference>
<feature type="region of interest" description="Disordered" evidence="5">
    <location>
        <begin position="347"/>
        <end position="367"/>
    </location>
</feature>
<dbReference type="InterPro" id="IPR042095">
    <property type="entry name" value="SUMF_sf"/>
</dbReference>
<dbReference type="InterPro" id="IPR051043">
    <property type="entry name" value="Sulfatase_Mod_Factor_Kinase"/>
</dbReference>
<dbReference type="InterPro" id="IPR011429">
    <property type="entry name" value="Cyt_c_Planctomycete-type"/>
</dbReference>
<dbReference type="PANTHER" id="PTHR23150">
    <property type="entry name" value="SULFATASE MODIFYING FACTOR 1, 2"/>
    <property type="match status" value="1"/>
</dbReference>
<protein>
    <submittedName>
        <fullName evidence="8">Formylglycine-generating enzyme, required for sulfatase activity, contains SUMF1/FGE domain</fullName>
    </submittedName>
</protein>
<sequence length="584" mass="64920">MPDHHPLTTALFALAALPSLSLAAPAKVDFNTQVKPILEAACTHCHGAEKDKGDFRLHTKEDMIKGNENGPGLTAGDLKKSAIYSTLILPHDDDLVMPPAKEGLLDASQIEVIKAWIEQGAEWPAGVTLEVKPRIDFVKHIQPILEQNCVSCHNPEKDKGGWILSSKKEAFETGDNAPNITAFDLKSAIVHLTTLPEDDDDLMPPAKSGGPLKKEEIAMLKGWVEQGAVWPEGVTLKAKEKGAAPTNNPDTLELVKKIHAKIVATSQEKAEADMKSYDAKVPKTGAPYSMVALKSGEFMIGSPDSEANRADDEGPQVKVQIKPFWIGKYEVTWDEYEPFQLTAEGRNKDGSRKVWSPDDKPEDLISQPTPPYQPMDFGMGRNGFPAICMTQHAANKYCQWLSAQTGHFYRLPTEAEWEYAARAGTTTAYFFGDDAKDLGEYAWYFENAPNFQYSLVGKKKPNPWGLYDIYGNVCEWTLDQYSEDTYKNWAANAAKGVLGNQWVPSKTPYPHVARGGTYDDDAEFLRSASRRASEPAWKQQDPQLPKSIWYLTDATWLGFRIVRPLEIPTVEEMFAAWNNGVARE</sequence>
<keyword evidence="1 4" id="KW-0349">Heme</keyword>
<dbReference type="GO" id="GO:0009055">
    <property type="term" value="F:electron transfer activity"/>
    <property type="evidence" value="ECO:0007669"/>
    <property type="project" value="InterPro"/>
</dbReference>
<accession>A0A1T4XS12</accession>
<dbReference type="InterPro" id="IPR005532">
    <property type="entry name" value="SUMF_dom"/>
</dbReference>
<dbReference type="GO" id="GO:0020037">
    <property type="term" value="F:heme binding"/>
    <property type="evidence" value="ECO:0007669"/>
    <property type="project" value="InterPro"/>
</dbReference>
<dbReference type="OrthoDB" id="9768004at2"/>
<dbReference type="Pfam" id="PF03781">
    <property type="entry name" value="FGE-sulfatase"/>
    <property type="match status" value="1"/>
</dbReference>